<evidence type="ECO:0000313" key="7">
    <source>
        <dbReference type="Proteomes" id="UP000596660"/>
    </source>
</evidence>
<protein>
    <recommendedName>
        <fullName evidence="5">Lipoxygenase domain-containing protein</fullName>
    </recommendedName>
</protein>
<dbReference type="InterPro" id="IPR013819">
    <property type="entry name" value="LipOase_C"/>
</dbReference>
<dbReference type="Pfam" id="PF00305">
    <property type="entry name" value="Lipoxygenase"/>
    <property type="match status" value="2"/>
</dbReference>
<feature type="compositionally biased region" description="Basic and acidic residues" evidence="4">
    <location>
        <begin position="348"/>
        <end position="365"/>
    </location>
</feature>
<keyword evidence="1" id="KW-0479">Metal-binding</keyword>
<proteinExistence type="predicted"/>
<dbReference type="GO" id="GO:0046872">
    <property type="term" value="F:metal ion binding"/>
    <property type="evidence" value="ECO:0007669"/>
    <property type="project" value="UniProtKB-KW"/>
</dbReference>
<reference evidence="6" key="2">
    <citation type="submission" date="2021-03" db="UniProtKB">
        <authorList>
            <consortium name="EnsemblPlants"/>
        </authorList>
    </citation>
    <scope>IDENTIFICATION</scope>
</reference>
<dbReference type="GO" id="GO:0016702">
    <property type="term" value="F:oxidoreductase activity, acting on single donors with incorporation of molecular oxygen, incorporation of two atoms of oxygen"/>
    <property type="evidence" value="ECO:0007669"/>
    <property type="project" value="InterPro"/>
</dbReference>
<feature type="compositionally biased region" description="Basic and acidic residues" evidence="4">
    <location>
        <begin position="312"/>
        <end position="341"/>
    </location>
</feature>
<accession>A0A803MNW7</accession>
<keyword evidence="3" id="KW-0560">Oxidoreductase</keyword>
<evidence type="ECO:0000256" key="1">
    <source>
        <dbReference type="ARBA" id="ARBA00022723"/>
    </source>
</evidence>
<dbReference type="InterPro" id="IPR000907">
    <property type="entry name" value="LipOase"/>
</dbReference>
<evidence type="ECO:0000256" key="4">
    <source>
        <dbReference type="SAM" id="MobiDB-lite"/>
    </source>
</evidence>
<dbReference type="Proteomes" id="UP000596660">
    <property type="component" value="Unplaced"/>
</dbReference>
<keyword evidence="2" id="KW-0223">Dioxygenase</keyword>
<dbReference type="Gramene" id="AUR62032968-RA">
    <property type="protein sequence ID" value="AUR62032968-RA:cds"/>
    <property type="gene ID" value="AUR62032968"/>
</dbReference>
<reference evidence="6" key="1">
    <citation type="journal article" date="2017" name="Nature">
        <title>The genome of Chenopodium quinoa.</title>
        <authorList>
            <person name="Jarvis D.E."/>
            <person name="Ho Y.S."/>
            <person name="Lightfoot D.J."/>
            <person name="Schmoeckel S.M."/>
            <person name="Li B."/>
            <person name="Borm T.J.A."/>
            <person name="Ohyanagi H."/>
            <person name="Mineta K."/>
            <person name="Michell C.T."/>
            <person name="Saber N."/>
            <person name="Kharbatia N.M."/>
            <person name="Rupper R.R."/>
            <person name="Sharp A.R."/>
            <person name="Dally N."/>
            <person name="Boughton B.A."/>
            <person name="Woo Y.H."/>
            <person name="Gao G."/>
            <person name="Schijlen E.G.W.M."/>
            <person name="Guo X."/>
            <person name="Momin A.A."/>
            <person name="Negrao S."/>
            <person name="Al-Babili S."/>
            <person name="Gehring C."/>
            <person name="Roessner U."/>
            <person name="Jung C."/>
            <person name="Murphy K."/>
            <person name="Arold S.T."/>
            <person name="Gojobori T."/>
            <person name="van der Linden C.G."/>
            <person name="van Loo E.N."/>
            <person name="Jellen E.N."/>
            <person name="Maughan P.J."/>
            <person name="Tester M."/>
        </authorList>
    </citation>
    <scope>NUCLEOTIDE SEQUENCE [LARGE SCALE GENOMIC DNA]</scope>
    <source>
        <strain evidence="6">cv. PI 614886</strain>
    </source>
</reference>
<evidence type="ECO:0000313" key="6">
    <source>
        <dbReference type="EnsemblPlants" id="AUR62032968-RA:cds"/>
    </source>
</evidence>
<dbReference type="PRINTS" id="PR00087">
    <property type="entry name" value="LIPOXYGENASE"/>
</dbReference>
<dbReference type="GO" id="GO:0034440">
    <property type="term" value="P:lipid oxidation"/>
    <property type="evidence" value="ECO:0007669"/>
    <property type="project" value="InterPro"/>
</dbReference>
<sequence length="499" mass="56015">MAPTQFLKALFRSDGADFLNYPKPDILKEDDSVWRTDGEFSRQMLAGINPFIILSLEEFPTVSTLDPELYGNQNSSMIEECIREPRWVKCGRGLCHPDNALLKEDGNLNPLVIELSLPHEKGDKLGAVSELHVPANDGVKAPLWQLAKAYVAVNDYAYHQLISHWLHTHAVIKHVSKALFGEYLATQKLSRPFKGLWLEHMNGPSPVIPAQLTGSILRSSQIQELRHELLFKSQEKQSLFLLAVLIKPVEENDETKKASKTDPGADEDLVRYLIVLILLFRSGIEALKLEQDGEEDAENKVPKKRGRKRIIKVVEENPEKTPEKSEESPDNSEKNQVKLEQDGEGEAEVSKKRVRDDAEKGHHSEVIVSDDNGLARRSKRSGARKSNYGEDDAVRVYFEEDEMEEKSLKRRKGGRKPKGNKADVKGVEEEEEEDNGTEVDTKPIGGKKKRAEKSTPGVCENGDEKHGDGDDGEAVVSKQSRGKKGKKKVVEKDDVQYES</sequence>
<organism evidence="6 7">
    <name type="scientific">Chenopodium quinoa</name>
    <name type="common">Quinoa</name>
    <dbReference type="NCBI Taxonomy" id="63459"/>
    <lineage>
        <taxon>Eukaryota</taxon>
        <taxon>Viridiplantae</taxon>
        <taxon>Streptophyta</taxon>
        <taxon>Embryophyta</taxon>
        <taxon>Tracheophyta</taxon>
        <taxon>Spermatophyta</taxon>
        <taxon>Magnoliopsida</taxon>
        <taxon>eudicotyledons</taxon>
        <taxon>Gunneridae</taxon>
        <taxon>Pentapetalae</taxon>
        <taxon>Caryophyllales</taxon>
        <taxon>Chenopodiaceae</taxon>
        <taxon>Chenopodioideae</taxon>
        <taxon>Atripliceae</taxon>
        <taxon>Chenopodium</taxon>
    </lineage>
</organism>
<dbReference type="AlphaFoldDB" id="A0A803MNW7"/>
<feature type="compositionally biased region" description="Basic residues" evidence="4">
    <location>
        <begin position="408"/>
        <end position="419"/>
    </location>
</feature>
<dbReference type="InterPro" id="IPR001246">
    <property type="entry name" value="LipOase_plant"/>
</dbReference>
<feature type="compositionally biased region" description="Acidic residues" evidence="4">
    <location>
        <begin position="428"/>
        <end position="437"/>
    </location>
</feature>
<evidence type="ECO:0000256" key="2">
    <source>
        <dbReference type="ARBA" id="ARBA00022964"/>
    </source>
</evidence>
<dbReference type="EnsemblPlants" id="AUR62032968-RA">
    <property type="protein sequence ID" value="AUR62032968-RA:cds"/>
    <property type="gene ID" value="AUR62032968"/>
</dbReference>
<evidence type="ECO:0000256" key="3">
    <source>
        <dbReference type="ARBA" id="ARBA00023002"/>
    </source>
</evidence>
<feature type="domain" description="Lipoxygenase" evidence="5">
    <location>
        <begin position="1"/>
        <end position="172"/>
    </location>
</feature>
<evidence type="ECO:0000259" key="5">
    <source>
        <dbReference type="PROSITE" id="PS51393"/>
    </source>
</evidence>
<dbReference type="SUPFAM" id="SSF48484">
    <property type="entry name" value="Lipoxigenase"/>
    <property type="match status" value="1"/>
</dbReference>
<dbReference type="InterPro" id="IPR036226">
    <property type="entry name" value="LipOase_C_sf"/>
</dbReference>
<dbReference type="InterPro" id="IPR027433">
    <property type="entry name" value="Lipoxygenase_dom_3"/>
</dbReference>
<dbReference type="PRINTS" id="PR00468">
    <property type="entry name" value="PLTLPOXGNASE"/>
</dbReference>
<feature type="compositionally biased region" description="Basic residues" evidence="4">
    <location>
        <begin position="302"/>
        <end position="311"/>
    </location>
</feature>
<dbReference type="Gene3D" id="4.10.372.10">
    <property type="entry name" value="Lipoxygenase-1, Domain 3"/>
    <property type="match status" value="1"/>
</dbReference>
<name>A0A803MNW7_CHEQI</name>
<dbReference type="PROSITE" id="PS51393">
    <property type="entry name" value="LIPOXYGENASE_3"/>
    <property type="match status" value="1"/>
</dbReference>
<keyword evidence="7" id="KW-1185">Reference proteome</keyword>
<feature type="compositionally biased region" description="Basic and acidic residues" evidence="4">
    <location>
        <begin position="488"/>
        <end position="499"/>
    </location>
</feature>
<dbReference type="Gene3D" id="3.10.450.60">
    <property type="match status" value="1"/>
</dbReference>
<feature type="region of interest" description="Disordered" evidence="4">
    <location>
        <begin position="291"/>
        <end position="499"/>
    </location>
</feature>
<dbReference type="PANTHER" id="PTHR11771">
    <property type="entry name" value="LIPOXYGENASE"/>
    <property type="match status" value="1"/>
</dbReference>